<feature type="region of interest" description="Disordered" evidence="1">
    <location>
        <begin position="794"/>
        <end position="815"/>
    </location>
</feature>
<feature type="compositionally biased region" description="Polar residues" evidence="1">
    <location>
        <begin position="1"/>
        <end position="11"/>
    </location>
</feature>
<feature type="compositionally biased region" description="Low complexity" evidence="1">
    <location>
        <begin position="854"/>
        <end position="876"/>
    </location>
</feature>
<feature type="compositionally biased region" description="Polar residues" evidence="1">
    <location>
        <begin position="923"/>
        <end position="935"/>
    </location>
</feature>
<organism evidence="2 3">
    <name type="scientific">Stereocaulon virgatum</name>
    <dbReference type="NCBI Taxonomy" id="373712"/>
    <lineage>
        <taxon>Eukaryota</taxon>
        <taxon>Fungi</taxon>
        <taxon>Dikarya</taxon>
        <taxon>Ascomycota</taxon>
        <taxon>Pezizomycotina</taxon>
        <taxon>Lecanoromycetes</taxon>
        <taxon>OSLEUM clade</taxon>
        <taxon>Lecanoromycetidae</taxon>
        <taxon>Lecanorales</taxon>
        <taxon>Lecanorineae</taxon>
        <taxon>Stereocaulaceae</taxon>
        <taxon>Stereocaulon</taxon>
    </lineage>
</organism>
<evidence type="ECO:0000313" key="3">
    <source>
        <dbReference type="Proteomes" id="UP001590950"/>
    </source>
</evidence>
<feature type="region of interest" description="Disordered" evidence="1">
    <location>
        <begin position="536"/>
        <end position="590"/>
    </location>
</feature>
<name>A0ABR4AQ11_9LECA</name>
<dbReference type="EMBL" id="JBEFKJ010000003">
    <property type="protein sequence ID" value="KAL2046861.1"/>
    <property type="molecule type" value="Genomic_DNA"/>
</dbReference>
<proteinExistence type="predicted"/>
<comment type="caution">
    <text evidence="2">The sequence shown here is derived from an EMBL/GenBank/DDBJ whole genome shotgun (WGS) entry which is preliminary data.</text>
</comment>
<feature type="compositionally biased region" description="Basic and acidic residues" evidence="1">
    <location>
        <begin position="834"/>
        <end position="843"/>
    </location>
</feature>
<sequence length="1028" mass="114894">MVPRQNLSPVSPITAGDLPPRRHTPSESSDSGYGSIAGGPEGGAHQGCQTIPAGSTLQRNIFSRKVKLKIFNKEIAQSTRHRFADLQELLERPLYDYLTKAKVHSGGISMKLKVIGENEFFAKPSILVFCSYAALKRVKKFFNQSQIKAEYKPCNTEPDRPSFEVHVWSRPPRPMATTNKIDVYGDWDETATMCGQVIEVGEPDQTRTATLGGIIKILSFDDSPKYYGMTAGHISVQNKDELIEDDHSEYSESLGSEDGLEVEFELDGYPGMQELDNAGCLSRPTAQWNKHEEPWHLKGHIAVASDPSYEPDLDWALIEFDGDAAKHWPNVFPGVDHKVGGWLRQLAREPMTTDPDRSVVLLSGIGGPKNGTLSTASSFLNMGLTKNFTETYTLTLCSNSVLDPGDCGSWVVDDQTYEVYGHVVASDALGEVYVVPLHATLRDITTRLAARSASLPTENDIYQSLEQQSELVTFNRDSSYPGFKPWPLTPQPPIPNPFTTLQGLERLKKDVDRLCLAPVSSPQCPPFEEDPQAEMYQDNTTTSSHRSQPVLSIPPADTRRNGHQRPPFPAAPPVLSHRPRSPLMEPQDDKRVDVFSQRRPSRGAHDDIEDNIKWWISYEAYTFTKEPAKHLGKKGTWGYCRRTTMMISQEDIAKQLNKQHQRGELASKQYLAPEMKGFKQRQIDRLIERRHARDDPRFQYQLASVKLDQRRVPSGSVETTSMHVVLQRRPRQGVTLNPAWPTGVPPVLSNEIVDLTGQDESWRIQTPSANKNFNYAPRSSILAYQSDTIRSYSGYHEPHATGDASRAPNSGIHRGPYAHFQEAFYSGHGIKINKSTEKKHEPPRVINSNLIRGSRSYVSSPSSTSSTSSTISSSSDSDSDNVSEATNITGPTMSSEGRTSSWSKSYREDNRAFHNDKRRHPSSLHTRSVPSLITNHSRHNDSTLKNRCDVQHTVTTDQNPPRGNAPMIFTLRDEPPRCQSASLALPTLTYEEVFGPRVSTNSIEAMVINSRTGSSARTRDKREMAFQN</sequence>
<reference evidence="2 3" key="1">
    <citation type="submission" date="2024-09" db="EMBL/GenBank/DDBJ databases">
        <title>Rethinking Asexuality: The Enigmatic Case of Functional Sexual Genes in Lepraria (Stereocaulaceae).</title>
        <authorList>
            <person name="Doellman M."/>
            <person name="Sun Y."/>
            <person name="Barcenas-Pena A."/>
            <person name="Lumbsch H.T."/>
            <person name="Grewe F."/>
        </authorList>
    </citation>
    <scope>NUCLEOTIDE SEQUENCE [LARGE SCALE GENOMIC DNA]</scope>
    <source>
        <strain evidence="2 3">Mercado 3170</strain>
    </source>
</reference>
<gene>
    <name evidence="2" type="ORF">N7G274_000879</name>
</gene>
<feature type="region of interest" description="Disordered" evidence="1">
    <location>
        <begin position="834"/>
        <end position="943"/>
    </location>
</feature>
<protein>
    <submittedName>
        <fullName evidence="2">Uncharacterized protein</fullName>
    </submittedName>
</protein>
<feature type="region of interest" description="Disordered" evidence="1">
    <location>
        <begin position="1"/>
        <end position="50"/>
    </location>
</feature>
<feature type="compositionally biased region" description="Polar residues" evidence="1">
    <location>
        <begin position="882"/>
        <end position="904"/>
    </location>
</feature>
<evidence type="ECO:0000313" key="2">
    <source>
        <dbReference type="EMBL" id="KAL2046861.1"/>
    </source>
</evidence>
<feature type="compositionally biased region" description="Basic and acidic residues" evidence="1">
    <location>
        <begin position="905"/>
        <end position="915"/>
    </location>
</feature>
<accession>A0ABR4AQ11</accession>
<feature type="compositionally biased region" description="Polar residues" evidence="1">
    <location>
        <begin position="537"/>
        <end position="550"/>
    </location>
</feature>
<feature type="compositionally biased region" description="Gly residues" evidence="1">
    <location>
        <begin position="35"/>
        <end position="45"/>
    </location>
</feature>
<dbReference type="Proteomes" id="UP001590950">
    <property type="component" value="Unassembled WGS sequence"/>
</dbReference>
<keyword evidence="3" id="KW-1185">Reference proteome</keyword>
<evidence type="ECO:0000256" key="1">
    <source>
        <dbReference type="SAM" id="MobiDB-lite"/>
    </source>
</evidence>